<evidence type="ECO:0000256" key="5">
    <source>
        <dbReference type="ARBA" id="ARBA00023136"/>
    </source>
</evidence>
<dbReference type="PANTHER" id="PTHR28622:SF1">
    <property type="entry name" value="SMALL INTEGRAL MEMBRANE PROTEIN 7"/>
    <property type="match status" value="1"/>
</dbReference>
<reference evidence="7" key="3">
    <citation type="submission" date="2025-08" db="UniProtKB">
        <authorList>
            <consortium name="Ensembl"/>
        </authorList>
    </citation>
    <scope>IDENTIFICATION</scope>
</reference>
<accession>A0A1W2WK64</accession>
<evidence type="ECO:0000256" key="4">
    <source>
        <dbReference type="ARBA" id="ARBA00022989"/>
    </source>
</evidence>
<keyword evidence="5 6" id="KW-0472">Membrane</keyword>
<gene>
    <name evidence="7" type="primary">LOC101242487</name>
</gene>
<organism evidence="7 8">
    <name type="scientific">Ciona intestinalis</name>
    <name type="common">Transparent sea squirt</name>
    <name type="synonym">Ascidia intestinalis</name>
    <dbReference type="NCBI Taxonomy" id="7719"/>
    <lineage>
        <taxon>Eukaryota</taxon>
        <taxon>Metazoa</taxon>
        <taxon>Chordata</taxon>
        <taxon>Tunicata</taxon>
        <taxon>Ascidiacea</taxon>
        <taxon>Phlebobranchia</taxon>
        <taxon>Cionidae</taxon>
        <taxon>Ciona</taxon>
    </lineage>
</organism>
<dbReference type="PANTHER" id="PTHR28622">
    <property type="entry name" value="SMALL INTEGRAL MEMBRANE PROTEIN 7"/>
    <property type="match status" value="1"/>
</dbReference>
<dbReference type="InParanoid" id="F6WC51"/>
<evidence type="ECO:0000256" key="3">
    <source>
        <dbReference type="ARBA" id="ARBA00022692"/>
    </source>
</evidence>
<dbReference type="OrthoDB" id="10047572at2759"/>
<dbReference type="KEGG" id="cin:101242487"/>
<dbReference type="GeneID" id="101242487"/>
<evidence type="ECO:0000313" key="8">
    <source>
        <dbReference type="Proteomes" id="UP000008144"/>
    </source>
</evidence>
<feature type="transmembrane region" description="Helical" evidence="6">
    <location>
        <begin position="6"/>
        <end position="23"/>
    </location>
</feature>
<keyword evidence="8" id="KW-1185">Reference proteome</keyword>
<evidence type="ECO:0000313" key="7">
    <source>
        <dbReference type="Ensembl" id="ENSCINP00000029753.2"/>
    </source>
</evidence>
<comment type="subcellular location">
    <subcellularLocation>
        <location evidence="1">Membrane</location>
        <topology evidence="1">Single-pass membrane protein</topology>
    </subcellularLocation>
</comment>
<dbReference type="OMA" id="LWNILVM"/>
<comment type="similarity">
    <text evidence="2">Belongs to the SMIM7 family.</text>
</comment>
<reference evidence="8" key="1">
    <citation type="journal article" date="2002" name="Science">
        <title>The draft genome of Ciona intestinalis: insights into chordate and vertebrate origins.</title>
        <authorList>
            <person name="Dehal P."/>
            <person name="Satou Y."/>
            <person name="Campbell R.K."/>
            <person name="Chapman J."/>
            <person name="Degnan B."/>
            <person name="De Tomaso A."/>
            <person name="Davidson B."/>
            <person name="Di Gregorio A."/>
            <person name="Gelpke M."/>
            <person name="Goodstein D.M."/>
            <person name="Harafuji N."/>
            <person name="Hastings K.E."/>
            <person name="Ho I."/>
            <person name="Hotta K."/>
            <person name="Huang W."/>
            <person name="Kawashima T."/>
            <person name="Lemaire P."/>
            <person name="Martinez D."/>
            <person name="Meinertzhagen I.A."/>
            <person name="Necula S."/>
            <person name="Nonaka M."/>
            <person name="Putnam N."/>
            <person name="Rash S."/>
            <person name="Saiga H."/>
            <person name="Satake M."/>
            <person name="Terry A."/>
            <person name="Yamada L."/>
            <person name="Wang H.G."/>
            <person name="Awazu S."/>
            <person name="Azumi K."/>
            <person name="Boore J."/>
            <person name="Branno M."/>
            <person name="Chin-Bow S."/>
            <person name="DeSantis R."/>
            <person name="Doyle S."/>
            <person name="Francino P."/>
            <person name="Keys D.N."/>
            <person name="Haga S."/>
            <person name="Hayashi H."/>
            <person name="Hino K."/>
            <person name="Imai K.S."/>
            <person name="Inaba K."/>
            <person name="Kano S."/>
            <person name="Kobayashi K."/>
            <person name="Kobayashi M."/>
            <person name="Lee B.I."/>
            <person name="Makabe K.W."/>
            <person name="Manohar C."/>
            <person name="Matassi G."/>
            <person name="Medina M."/>
            <person name="Mochizuki Y."/>
            <person name="Mount S."/>
            <person name="Morishita T."/>
            <person name="Miura S."/>
            <person name="Nakayama A."/>
            <person name="Nishizaka S."/>
            <person name="Nomoto H."/>
            <person name="Ohta F."/>
            <person name="Oishi K."/>
            <person name="Rigoutsos I."/>
            <person name="Sano M."/>
            <person name="Sasaki A."/>
            <person name="Sasakura Y."/>
            <person name="Shoguchi E."/>
            <person name="Shin-i T."/>
            <person name="Spagnuolo A."/>
            <person name="Stainier D."/>
            <person name="Suzuki M.M."/>
            <person name="Tassy O."/>
            <person name="Takatori N."/>
            <person name="Tokuoka M."/>
            <person name="Yagi K."/>
            <person name="Yoshizaki F."/>
            <person name="Wada S."/>
            <person name="Zhang C."/>
            <person name="Hyatt P.D."/>
            <person name="Larimer F."/>
            <person name="Detter C."/>
            <person name="Doggett N."/>
            <person name="Glavina T."/>
            <person name="Hawkins T."/>
            <person name="Richardson P."/>
            <person name="Lucas S."/>
            <person name="Kohara Y."/>
            <person name="Levine M."/>
            <person name="Satoh N."/>
            <person name="Rokhsar D.S."/>
        </authorList>
    </citation>
    <scope>NUCLEOTIDE SEQUENCE [LARGE SCALE GENOMIC DNA]</scope>
</reference>
<evidence type="ECO:0000256" key="6">
    <source>
        <dbReference type="SAM" id="Phobius"/>
    </source>
</evidence>
<protein>
    <submittedName>
        <fullName evidence="7">Small integral membrane protein 7-like</fullName>
    </submittedName>
</protein>
<feature type="transmembrane region" description="Helical" evidence="6">
    <location>
        <begin position="54"/>
        <end position="74"/>
    </location>
</feature>
<dbReference type="EMBL" id="EAAA01002525">
    <property type="status" value="NOT_ANNOTATED_CDS"/>
    <property type="molecule type" value="Genomic_DNA"/>
</dbReference>
<name>F6WC51_CIOIN</name>
<evidence type="ECO:0000256" key="1">
    <source>
        <dbReference type="ARBA" id="ARBA00004167"/>
    </source>
</evidence>
<evidence type="ECO:0000256" key="2">
    <source>
        <dbReference type="ARBA" id="ARBA00008578"/>
    </source>
</evidence>
<keyword evidence="3 6" id="KW-0812">Transmembrane</keyword>
<reference evidence="7" key="2">
    <citation type="journal article" date="2008" name="Genome Biol.">
        <title>Improved genome assembly and evidence-based global gene model set for the chordate Ciona intestinalis: new insight into intron and operon populations.</title>
        <authorList>
            <person name="Satou Y."/>
            <person name="Mineta K."/>
            <person name="Ogasawara M."/>
            <person name="Sasakura Y."/>
            <person name="Shoguchi E."/>
            <person name="Ueno K."/>
            <person name="Yamada L."/>
            <person name="Matsumoto J."/>
            <person name="Wasserscheid J."/>
            <person name="Dewar K."/>
            <person name="Wiley G.B."/>
            <person name="Macmil S.L."/>
            <person name="Roe B.A."/>
            <person name="Zeller R.W."/>
            <person name="Hastings K.E."/>
            <person name="Lemaire P."/>
            <person name="Lindquist E."/>
            <person name="Endo T."/>
            <person name="Hotta K."/>
            <person name="Inaba K."/>
        </authorList>
    </citation>
    <scope>NUCLEOTIDE SEQUENCE [LARGE SCALE GENOMIC DNA]</scope>
    <source>
        <strain evidence="7">wild type</strain>
    </source>
</reference>
<dbReference type="RefSeq" id="XP_004226231.1">
    <property type="nucleotide sequence ID" value="XM_004226183.4"/>
</dbReference>
<proteinExistence type="inferred from homology"/>
<accession>F6WC51</accession>
<dbReference type="AlphaFoldDB" id="F6WC51"/>
<dbReference type="Ensembl" id="ENSCINT00000029999.2">
    <property type="protein sequence ID" value="ENSCINP00000029753.2"/>
    <property type="gene ID" value="ENSCING00000017690.2"/>
</dbReference>
<dbReference type="GeneTree" id="ENSGT00390000014626"/>
<keyword evidence="4 6" id="KW-1133">Transmembrane helix</keyword>
<dbReference type="STRING" id="7719.ENSCINP00000029753"/>
<dbReference type="HOGENOM" id="CLU_181165_0_0_1"/>
<dbReference type="Proteomes" id="UP000008144">
    <property type="component" value="Chromosome 7"/>
</dbReference>
<sequence length="76" mass="8648">MISDFLLFGTLLVNAGAVLNFSLKKKKTDPSFGSEQLAPTTGDKIREFLGNLRYFRLVIAMWNIFMMFSMIIFFGS</sequence>
<dbReference type="InterPro" id="IPR037659">
    <property type="entry name" value="SMIM7"/>
</dbReference>
<dbReference type="GO" id="GO:0016020">
    <property type="term" value="C:membrane"/>
    <property type="evidence" value="ECO:0007669"/>
    <property type="project" value="UniProtKB-SubCell"/>
</dbReference>
<reference evidence="7" key="4">
    <citation type="submission" date="2025-09" db="UniProtKB">
        <authorList>
            <consortium name="Ensembl"/>
        </authorList>
    </citation>
    <scope>IDENTIFICATION</scope>
</reference>